<dbReference type="AlphaFoldDB" id="A0A7W5ZH36"/>
<name>A0A7W5ZH36_9BACT</name>
<organism evidence="2 3">
    <name type="scientific">Runella defluvii</name>
    <dbReference type="NCBI Taxonomy" id="370973"/>
    <lineage>
        <taxon>Bacteria</taxon>
        <taxon>Pseudomonadati</taxon>
        <taxon>Bacteroidota</taxon>
        <taxon>Cytophagia</taxon>
        <taxon>Cytophagales</taxon>
        <taxon>Spirosomataceae</taxon>
        <taxon>Runella</taxon>
    </lineage>
</organism>
<dbReference type="RefSeq" id="WP_183971222.1">
    <property type="nucleotide sequence ID" value="NZ_JACIBY010000001.1"/>
</dbReference>
<reference evidence="2 3" key="1">
    <citation type="submission" date="2020-08" db="EMBL/GenBank/DDBJ databases">
        <title>Genomic Encyclopedia of Type Strains, Phase IV (KMG-IV): sequencing the most valuable type-strain genomes for metagenomic binning, comparative biology and taxonomic classification.</title>
        <authorList>
            <person name="Goeker M."/>
        </authorList>
    </citation>
    <scope>NUCLEOTIDE SEQUENCE [LARGE SCALE GENOMIC DNA]</scope>
    <source>
        <strain evidence="2 3">DSM 17976</strain>
    </source>
</reference>
<keyword evidence="3" id="KW-1185">Reference proteome</keyword>
<comment type="caution">
    <text evidence="2">The sequence shown here is derived from an EMBL/GenBank/DDBJ whole genome shotgun (WGS) entry which is preliminary data.</text>
</comment>
<evidence type="ECO:0000256" key="1">
    <source>
        <dbReference type="SAM" id="MobiDB-lite"/>
    </source>
</evidence>
<feature type="region of interest" description="Disordered" evidence="1">
    <location>
        <begin position="1"/>
        <end position="23"/>
    </location>
</feature>
<dbReference type="EMBL" id="JACIBY010000001">
    <property type="protein sequence ID" value="MBB3836470.1"/>
    <property type="molecule type" value="Genomic_DNA"/>
</dbReference>
<protein>
    <submittedName>
        <fullName evidence="2">Uncharacterized protein</fullName>
    </submittedName>
</protein>
<sequence>MKTIDTPKNNTFKKGSKQSNMASKMLDNKKAIFAHFRGEITSEELNAKGIKLS</sequence>
<feature type="compositionally biased region" description="Polar residues" evidence="1">
    <location>
        <begin position="1"/>
        <end position="22"/>
    </location>
</feature>
<accession>A0A7W5ZH36</accession>
<dbReference type="Proteomes" id="UP000541352">
    <property type="component" value="Unassembled WGS sequence"/>
</dbReference>
<evidence type="ECO:0000313" key="3">
    <source>
        <dbReference type="Proteomes" id="UP000541352"/>
    </source>
</evidence>
<gene>
    <name evidence="2" type="ORF">FHS57_000452</name>
</gene>
<proteinExistence type="predicted"/>
<evidence type="ECO:0000313" key="2">
    <source>
        <dbReference type="EMBL" id="MBB3836470.1"/>
    </source>
</evidence>